<dbReference type="InterPro" id="IPR005846">
    <property type="entry name" value="A-D-PHexomutase_a/b/a-III"/>
</dbReference>
<dbReference type="InterPro" id="IPR005845">
    <property type="entry name" value="A-D-PHexomutase_a/b/a-II"/>
</dbReference>
<keyword evidence="3" id="KW-0597">Phosphoprotein</keyword>
<dbReference type="PANTHER" id="PTHR43771:SF1">
    <property type="entry name" value="PHOSPHOMANNOMUTASE"/>
    <property type="match status" value="1"/>
</dbReference>
<dbReference type="SUPFAM" id="SSF55957">
    <property type="entry name" value="Phosphoglucomutase, C-terminal domain"/>
    <property type="match status" value="1"/>
</dbReference>
<dbReference type="GO" id="GO:0005975">
    <property type="term" value="P:carbohydrate metabolic process"/>
    <property type="evidence" value="ECO:0007669"/>
    <property type="project" value="InterPro"/>
</dbReference>
<dbReference type="AlphaFoldDB" id="A0A9D2HDH2"/>
<comment type="caution">
    <text evidence="12">The sequence shown here is derived from an EMBL/GenBank/DDBJ whole genome shotgun (WGS) entry which is preliminary data.</text>
</comment>
<reference evidence="12" key="2">
    <citation type="submission" date="2021-04" db="EMBL/GenBank/DDBJ databases">
        <authorList>
            <person name="Gilroy R."/>
        </authorList>
    </citation>
    <scope>NUCLEOTIDE SEQUENCE</scope>
    <source>
        <strain evidence="12">CHK186-16707</strain>
    </source>
</reference>
<evidence type="ECO:0000256" key="1">
    <source>
        <dbReference type="ARBA" id="ARBA00001946"/>
    </source>
</evidence>
<evidence type="ECO:0000256" key="7">
    <source>
        <dbReference type="RuleBase" id="RU004326"/>
    </source>
</evidence>
<proteinExistence type="inferred from homology"/>
<dbReference type="GO" id="GO:0016868">
    <property type="term" value="F:intramolecular phosphotransferase activity"/>
    <property type="evidence" value="ECO:0007669"/>
    <property type="project" value="InterPro"/>
</dbReference>
<evidence type="ECO:0000256" key="5">
    <source>
        <dbReference type="ARBA" id="ARBA00022842"/>
    </source>
</evidence>
<dbReference type="InterPro" id="IPR005843">
    <property type="entry name" value="A-D-PHexomutase_C"/>
</dbReference>
<dbReference type="InterPro" id="IPR016066">
    <property type="entry name" value="A-D-PHexomutase_CS"/>
</dbReference>
<feature type="domain" description="Alpha-D-phosphohexomutase alpha/beta/alpha" evidence="10">
    <location>
        <begin position="151"/>
        <end position="250"/>
    </location>
</feature>
<dbReference type="InterPro" id="IPR005844">
    <property type="entry name" value="A-D-PHexomutase_a/b/a-I"/>
</dbReference>
<dbReference type="GO" id="GO:0000287">
    <property type="term" value="F:magnesium ion binding"/>
    <property type="evidence" value="ECO:0007669"/>
    <property type="project" value="InterPro"/>
</dbReference>
<dbReference type="Gene3D" id="3.30.310.50">
    <property type="entry name" value="Alpha-D-phosphohexomutase, C-terminal domain"/>
    <property type="match status" value="1"/>
</dbReference>
<comment type="cofactor">
    <cofactor evidence="1">
        <name>Mg(2+)</name>
        <dbReference type="ChEBI" id="CHEBI:18420"/>
    </cofactor>
</comment>
<keyword evidence="6" id="KW-0413">Isomerase</keyword>
<dbReference type="Proteomes" id="UP000824225">
    <property type="component" value="Unassembled WGS sequence"/>
</dbReference>
<evidence type="ECO:0000259" key="10">
    <source>
        <dbReference type="Pfam" id="PF02879"/>
    </source>
</evidence>
<dbReference type="InterPro" id="IPR005841">
    <property type="entry name" value="Alpha-D-phosphohexomutase_SF"/>
</dbReference>
<evidence type="ECO:0000313" key="13">
    <source>
        <dbReference type="Proteomes" id="UP000824225"/>
    </source>
</evidence>
<feature type="domain" description="Alpha-D-phosphohexomutase C-terminal" evidence="8">
    <location>
        <begin position="370"/>
        <end position="440"/>
    </location>
</feature>
<dbReference type="Pfam" id="PF02880">
    <property type="entry name" value="PGM_PMM_III"/>
    <property type="match status" value="1"/>
</dbReference>
<comment type="similarity">
    <text evidence="2 7">Belongs to the phosphohexose mutase family.</text>
</comment>
<dbReference type="EMBL" id="DXAN01000004">
    <property type="protein sequence ID" value="HJA08065.1"/>
    <property type="molecule type" value="Genomic_DNA"/>
</dbReference>
<dbReference type="PRINTS" id="PR00509">
    <property type="entry name" value="PGMPMM"/>
</dbReference>
<evidence type="ECO:0000259" key="8">
    <source>
        <dbReference type="Pfam" id="PF00408"/>
    </source>
</evidence>
<feature type="domain" description="Alpha-D-phosphohexomutase alpha/beta/alpha" evidence="11">
    <location>
        <begin position="255"/>
        <end position="363"/>
    </location>
</feature>
<dbReference type="InterPro" id="IPR036900">
    <property type="entry name" value="A-D-PHexomutase_C_sf"/>
</dbReference>
<protein>
    <submittedName>
        <fullName evidence="12">Phosphomannomutase</fullName>
    </submittedName>
</protein>
<organism evidence="12 13">
    <name type="scientific">Candidatus Mailhella merdigallinarum</name>
    <dbReference type="NCBI Taxonomy" id="2838658"/>
    <lineage>
        <taxon>Bacteria</taxon>
        <taxon>Pseudomonadati</taxon>
        <taxon>Thermodesulfobacteriota</taxon>
        <taxon>Desulfovibrionia</taxon>
        <taxon>Desulfovibrionales</taxon>
        <taxon>Desulfovibrionaceae</taxon>
        <taxon>Mailhella</taxon>
    </lineage>
</organism>
<dbReference type="SUPFAM" id="SSF53738">
    <property type="entry name" value="Phosphoglucomutase, first 3 domains"/>
    <property type="match status" value="3"/>
</dbReference>
<dbReference type="CDD" id="cd03089">
    <property type="entry name" value="PMM_PGM"/>
    <property type="match status" value="1"/>
</dbReference>
<keyword evidence="4 7" id="KW-0479">Metal-binding</keyword>
<keyword evidence="5 7" id="KW-0460">Magnesium</keyword>
<dbReference type="Pfam" id="PF02879">
    <property type="entry name" value="PGM_PMM_II"/>
    <property type="match status" value="1"/>
</dbReference>
<evidence type="ECO:0000256" key="4">
    <source>
        <dbReference type="ARBA" id="ARBA00022723"/>
    </source>
</evidence>
<accession>A0A9D2HDH2</accession>
<dbReference type="Pfam" id="PF02878">
    <property type="entry name" value="PGM_PMM_I"/>
    <property type="match status" value="1"/>
</dbReference>
<name>A0A9D2HDH2_9BACT</name>
<dbReference type="Gene3D" id="3.40.120.10">
    <property type="entry name" value="Alpha-D-Glucose-1,6-Bisphosphate, subunit A, domain 3"/>
    <property type="match status" value="3"/>
</dbReference>
<evidence type="ECO:0000259" key="9">
    <source>
        <dbReference type="Pfam" id="PF02878"/>
    </source>
</evidence>
<evidence type="ECO:0000256" key="6">
    <source>
        <dbReference type="ARBA" id="ARBA00023235"/>
    </source>
</evidence>
<dbReference type="PROSITE" id="PS00710">
    <property type="entry name" value="PGM_PMM"/>
    <property type="match status" value="1"/>
</dbReference>
<evidence type="ECO:0000256" key="3">
    <source>
        <dbReference type="ARBA" id="ARBA00022553"/>
    </source>
</evidence>
<gene>
    <name evidence="12" type="ORF">H9962_02570</name>
</gene>
<dbReference type="PANTHER" id="PTHR43771">
    <property type="entry name" value="PHOSPHOMANNOMUTASE"/>
    <property type="match status" value="1"/>
</dbReference>
<dbReference type="InterPro" id="IPR016055">
    <property type="entry name" value="A-D-PHexomutase_a/b/a-I/II/III"/>
</dbReference>
<feature type="domain" description="Alpha-D-phosphohexomutase alpha/beta/alpha" evidence="9">
    <location>
        <begin position="5"/>
        <end position="129"/>
    </location>
</feature>
<dbReference type="Pfam" id="PF00408">
    <property type="entry name" value="PGM_PMM_IV"/>
    <property type="match status" value="1"/>
</dbReference>
<reference evidence="12" key="1">
    <citation type="journal article" date="2021" name="PeerJ">
        <title>Extensive microbial diversity within the chicken gut microbiome revealed by metagenomics and culture.</title>
        <authorList>
            <person name="Gilroy R."/>
            <person name="Ravi A."/>
            <person name="Getino M."/>
            <person name="Pursley I."/>
            <person name="Horton D.L."/>
            <person name="Alikhan N.F."/>
            <person name="Baker D."/>
            <person name="Gharbi K."/>
            <person name="Hall N."/>
            <person name="Watson M."/>
            <person name="Adriaenssens E.M."/>
            <person name="Foster-Nyarko E."/>
            <person name="Jarju S."/>
            <person name="Secka A."/>
            <person name="Antonio M."/>
            <person name="Oren A."/>
            <person name="Chaudhuri R.R."/>
            <person name="La Ragione R."/>
            <person name="Hildebrand F."/>
            <person name="Pallen M.J."/>
        </authorList>
    </citation>
    <scope>NUCLEOTIDE SEQUENCE</scope>
    <source>
        <strain evidence="12">CHK186-16707</strain>
    </source>
</reference>
<sequence>MALTSFKAYDVRGKVPSALDENLTRRIGFAYAAEIRPERVVIGHDARLSSPSLYAALADGLTAAGVDVTGIGLCGTEEMYHAVFAHGFDGGIMVTGSHNPADENGLKMVRGNAVPISGDSGLFAIRDRVAADPPLPAGRSGHYTESTFRASYIRHILSLVPLDHLKPFRIVADAGNGCAGPVLRALASHLPFELILLHDEPDGAFPHGIPNPLLPEKREGTARAVREHCADFGLAWDGDFDRCFFYDASGRFIEGYYLVGMIATALLAANPGSAIIHDPRLVWNTVEMVREAGGIPIESKTGHAFIKERMRREDALYGGEMSAHHYFRDFAYCDSGMLPWLLVAAHLSATGQTLSQCLDDRMRIFPCSGEINSLVADPAETCARVERHYTDAALSITRVDGLSMEFSDWRFNLRASNTEPLLRLNVETRGHDELLREKTEELLRIIRKEHSDRTEGKALGRPAA</sequence>
<evidence type="ECO:0000259" key="11">
    <source>
        <dbReference type="Pfam" id="PF02880"/>
    </source>
</evidence>
<evidence type="ECO:0000313" key="12">
    <source>
        <dbReference type="EMBL" id="HJA08065.1"/>
    </source>
</evidence>
<evidence type="ECO:0000256" key="2">
    <source>
        <dbReference type="ARBA" id="ARBA00010231"/>
    </source>
</evidence>